<protein>
    <submittedName>
        <fullName evidence="1">Unplaced genomic scaffold SPHSTscaffold_161, whole genome shotgun sequence</fullName>
    </submittedName>
</protein>
<dbReference type="EMBL" id="KN837236">
    <property type="protein sequence ID" value="KIJ31852.1"/>
    <property type="molecule type" value="Genomic_DNA"/>
</dbReference>
<evidence type="ECO:0000313" key="1">
    <source>
        <dbReference type="EMBL" id="KIJ31852.1"/>
    </source>
</evidence>
<name>A0A0C9URL7_SPHS4</name>
<dbReference type="HOGENOM" id="CLU_1422242_0_0_1"/>
<gene>
    <name evidence="1" type="ORF">M422DRAFT_266467</name>
</gene>
<keyword evidence="2" id="KW-1185">Reference proteome</keyword>
<accession>A0A0C9URL7</accession>
<dbReference type="Proteomes" id="UP000054279">
    <property type="component" value="Unassembled WGS sequence"/>
</dbReference>
<dbReference type="AlphaFoldDB" id="A0A0C9URL7"/>
<sequence>MAPPWSGLARNVADGGWKDRCYCRAARPLTLAIVLATGTAAECAYLTAGPGRVFGMRKTSGTRWQYNSHKTMSAFLEMIFLLPKYVSLPVLHLHYPPWRSFSNLGCWSLRGSRVASDRMQKYCAPALKGREYEKRTLLHLSVRRKGSMKRRGEAELSSFGIEKLGRDVVLANQTTAGRFLLDIGATTHRKA</sequence>
<evidence type="ECO:0000313" key="2">
    <source>
        <dbReference type="Proteomes" id="UP000054279"/>
    </source>
</evidence>
<organism evidence="1 2">
    <name type="scientific">Sphaerobolus stellatus (strain SS14)</name>
    <dbReference type="NCBI Taxonomy" id="990650"/>
    <lineage>
        <taxon>Eukaryota</taxon>
        <taxon>Fungi</taxon>
        <taxon>Dikarya</taxon>
        <taxon>Basidiomycota</taxon>
        <taxon>Agaricomycotina</taxon>
        <taxon>Agaricomycetes</taxon>
        <taxon>Phallomycetidae</taxon>
        <taxon>Geastrales</taxon>
        <taxon>Sphaerobolaceae</taxon>
        <taxon>Sphaerobolus</taxon>
    </lineage>
</organism>
<reference evidence="1 2" key="1">
    <citation type="submission" date="2014-06" db="EMBL/GenBank/DDBJ databases">
        <title>Evolutionary Origins and Diversification of the Mycorrhizal Mutualists.</title>
        <authorList>
            <consortium name="DOE Joint Genome Institute"/>
            <consortium name="Mycorrhizal Genomics Consortium"/>
            <person name="Kohler A."/>
            <person name="Kuo A."/>
            <person name="Nagy L.G."/>
            <person name="Floudas D."/>
            <person name="Copeland A."/>
            <person name="Barry K.W."/>
            <person name="Cichocki N."/>
            <person name="Veneault-Fourrey C."/>
            <person name="LaButti K."/>
            <person name="Lindquist E.A."/>
            <person name="Lipzen A."/>
            <person name="Lundell T."/>
            <person name="Morin E."/>
            <person name="Murat C."/>
            <person name="Riley R."/>
            <person name="Ohm R."/>
            <person name="Sun H."/>
            <person name="Tunlid A."/>
            <person name="Henrissat B."/>
            <person name="Grigoriev I.V."/>
            <person name="Hibbett D.S."/>
            <person name="Martin F."/>
        </authorList>
    </citation>
    <scope>NUCLEOTIDE SEQUENCE [LARGE SCALE GENOMIC DNA]</scope>
    <source>
        <strain evidence="1 2">SS14</strain>
    </source>
</reference>
<proteinExistence type="predicted"/>